<dbReference type="Gene3D" id="3.40.50.300">
    <property type="entry name" value="P-loop containing nucleotide triphosphate hydrolases"/>
    <property type="match status" value="1"/>
</dbReference>
<dbReference type="InterPro" id="IPR027417">
    <property type="entry name" value="P-loop_NTPase"/>
</dbReference>
<feature type="domain" description="Sulfotransferase" evidence="3">
    <location>
        <begin position="90"/>
        <end position="295"/>
    </location>
</feature>
<feature type="transmembrane region" description="Helical" evidence="2">
    <location>
        <begin position="14"/>
        <end position="36"/>
    </location>
</feature>
<dbReference type="PANTHER" id="PTHR32175">
    <property type="entry name" value="PROTEIN, PUTATIVE, EXPRESSED-RELATED"/>
    <property type="match status" value="1"/>
</dbReference>
<dbReference type="RefSeq" id="XP_073109070.1">
    <property type="nucleotide sequence ID" value="XM_073252969.1"/>
</dbReference>
<evidence type="ECO:0000259" key="3">
    <source>
        <dbReference type="Pfam" id="PF00685"/>
    </source>
</evidence>
<sequence length="386" mass="44453">MNGYSFKNLKWSPLPLRVTLVLFVTIFGVYICYICMKQITVERTTLFATEKAESHCEIHDFSPEEILFVHFPQPKTYSRGECFCTPVRFFVILSMQRSGSGWFETLLNSHPNISSNGEIFSVRQRRDNVSSILRTLDTVYALDWFSSAAKNECVAAVGFKWMLNQGFLQHPKEILDYFNLKGVSVIFLFRRNLLRRLISVLANDYDRLAKQLNGTHKSHVHSKEEAEILARYKPTINTAVLLSNLGHVEKTVTDCLQLFSSTRHIILYYEDIINNHNALSHVQEFLGVPKRKLVSRQVKIHTRPPSEQVMNWENVFKMLNGTKRLAFASCLPTSTVSNCHFHLCTGICKGTLGLAVKLQNVTHVFWDCWTCWCDWGNTLNGWRTCE</sequence>
<comment type="similarity">
    <text evidence="1">Belongs to the sulfotransferase 1 family.</text>
</comment>
<keyword evidence="4" id="KW-1185">Reference proteome</keyword>
<evidence type="ECO:0000256" key="2">
    <source>
        <dbReference type="SAM" id="Phobius"/>
    </source>
</evidence>
<reference evidence="5 6" key="1">
    <citation type="submission" date="2025-04" db="UniProtKB">
        <authorList>
            <consortium name="RefSeq"/>
        </authorList>
    </citation>
    <scope>IDENTIFICATION</scope>
</reference>
<dbReference type="OrthoDB" id="2015035at2759"/>
<dbReference type="PANTHER" id="PTHR32175:SF9">
    <property type="entry name" value="OS01G0784600 PROTEIN"/>
    <property type="match status" value="1"/>
</dbReference>
<evidence type="ECO:0000313" key="4">
    <source>
        <dbReference type="Proteomes" id="UP000504607"/>
    </source>
</evidence>
<proteinExistence type="inferred from homology"/>
<dbReference type="RefSeq" id="XP_010906433.1">
    <property type="nucleotide sequence ID" value="XM_010908131.3"/>
</dbReference>
<dbReference type="SUPFAM" id="SSF52540">
    <property type="entry name" value="P-loop containing nucleoside triphosphate hydrolases"/>
    <property type="match status" value="1"/>
</dbReference>
<dbReference type="InterPro" id="IPR052796">
    <property type="entry name" value="Nod_factor_sulfotransferase"/>
</dbReference>
<dbReference type="GO" id="GO:0008146">
    <property type="term" value="F:sulfotransferase activity"/>
    <property type="evidence" value="ECO:0007669"/>
    <property type="project" value="InterPro"/>
</dbReference>
<dbReference type="AlphaFoldDB" id="A0A6I9QCC1"/>
<dbReference type="Pfam" id="PF00685">
    <property type="entry name" value="Sulfotransfer_1"/>
    <property type="match status" value="1"/>
</dbReference>
<dbReference type="EC" id="2.8.2.-" evidence="1"/>
<keyword evidence="2" id="KW-0812">Transmembrane</keyword>
<organism evidence="4 5">
    <name type="scientific">Elaeis guineensis var. tenera</name>
    <name type="common">Oil palm</name>
    <dbReference type="NCBI Taxonomy" id="51953"/>
    <lineage>
        <taxon>Eukaryota</taxon>
        <taxon>Viridiplantae</taxon>
        <taxon>Streptophyta</taxon>
        <taxon>Embryophyta</taxon>
        <taxon>Tracheophyta</taxon>
        <taxon>Spermatophyta</taxon>
        <taxon>Magnoliopsida</taxon>
        <taxon>Liliopsida</taxon>
        <taxon>Arecaceae</taxon>
        <taxon>Arecoideae</taxon>
        <taxon>Cocoseae</taxon>
        <taxon>Elaeidinae</taxon>
        <taxon>Elaeis</taxon>
    </lineage>
</organism>
<dbReference type="RefSeq" id="XP_010906434.1">
    <property type="nucleotide sequence ID" value="XM_010908132.3"/>
</dbReference>
<evidence type="ECO:0000256" key="1">
    <source>
        <dbReference type="RuleBase" id="RU361155"/>
    </source>
</evidence>
<dbReference type="GeneID" id="105033365"/>
<keyword evidence="2" id="KW-0472">Membrane</keyword>
<gene>
    <name evidence="5 6" type="primary">LOC105033365</name>
</gene>
<keyword evidence="2" id="KW-1133">Transmembrane helix</keyword>
<keyword evidence="1" id="KW-0808">Transferase</keyword>
<accession>A0A6I9QCC1</accession>
<name>A0A6I9QCC1_ELAGV</name>
<dbReference type="InterPro" id="IPR000863">
    <property type="entry name" value="Sulfotransferase_dom"/>
</dbReference>
<protein>
    <recommendedName>
        <fullName evidence="1">Sulfotransferase</fullName>
        <ecNumber evidence="1">2.8.2.-</ecNumber>
    </recommendedName>
</protein>
<evidence type="ECO:0000313" key="5">
    <source>
        <dbReference type="RefSeq" id="XP_010906433.1"/>
    </source>
</evidence>
<dbReference type="Proteomes" id="UP000504607">
    <property type="component" value="Unplaced"/>
</dbReference>
<dbReference type="KEGG" id="egu:105033365"/>
<evidence type="ECO:0000313" key="6">
    <source>
        <dbReference type="RefSeq" id="XP_010906434.1"/>
    </source>
</evidence>